<dbReference type="PANTHER" id="PTHR35046:SF9">
    <property type="entry name" value="RNA-DIRECTED DNA POLYMERASE"/>
    <property type="match status" value="1"/>
</dbReference>
<keyword evidence="6 9" id="KW-0695">RNA-directed DNA polymerase</keyword>
<dbReference type="Gene3D" id="3.10.10.10">
    <property type="entry name" value="HIV Type 1 Reverse Transcriptase, subunit A, domain 1"/>
    <property type="match status" value="1"/>
</dbReference>
<keyword evidence="5" id="KW-0378">Hydrolase</keyword>
<dbReference type="AlphaFoldDB" id="A0A5A7VCL9"/>
<dbReference type="Gene3D" id="3.30.420.10">
    <property type="entry name" value="Ribonuclease H-like superfamily/Ribonuclease H"/>
    <property type="match status" value="1"/>
</dbReference>
<dbReference type="PANTHER" id="PTHR35046">
    <property type="entry name" value="ZINC KNUCKLE (CCHC-TYPE) FAMILY PROTEIN"/>
    <property type="match status" value="1"/>
</dbReference>
<evidence type="ECO:0000256" key="3">
    <source>
        <dbReference type="ARBA" id="ARBA00022722"/>
    </source>
</evidence>
<feature type="domain" description="Tf2-1-like SH3-like" evidence="8">
    <location>
        <begin position="343"/>
        <end position="391"/>
    </location>
</feature>
<gene>
    <name evidence="9" type="ORF">E6C27_scaffold538G00820</name>
</gene>
<feature type="domain" description="Reverse transcriptase RNase H-like" evidence="7">
    <location>
        <begin position="176"/>
        <end position="212"/>
    </location>
</feature>
<proteinExistence type="predicted"/>
<dbReference type="EMBL" id="SSTE01001018">
    <property type="protein sequence ID" value="KAA0065903.1"/>
    <property type="molecule type" value="Genomic_DNA"/>
</dbReference>
<dbReference type="GO" id="GO:0016787">
    <property type="term" value="F:hydrolase activity"/>
    <property type="evidence" value="ECO:0007669"/>
    <property type="project" value="UniProtKB-KW"/>
</dbReference>
<evidence type="ECO:0000256" key="6">
    <source>
        <dbReference type="ARBA" id="ARBA00022918"/>
    </source>
</evidence>
<evidence type="ECO:0000313" key="10">
    <source>
        <dbReference type="Proteomes" id="UP000321393"/>
    </source>
</evidence>
<dbReference type="OrthoDB" id="1933708at2759"/>
<evidence type="ECO:0000256" key="2">
    <source>
        <dbReference type="ARBA" id="ARBA00022695"/>
    </source>
</evidence>
<dbReference type="InterPro" id="IPR043502">
    <property type="entry name" value="DNA/RNA_pol_sf"/>
</dbReference>
<keyword evidence="2" id="KW-0548">Nucleotidyltransferase</keyword>
<reference evidence="9 10" key="1">
    <citation type="submission" date="2019-08" db="EMBL/GenBank/DDBJ databases">
        <title>Draft genome sequences of two oriental melons (Cucumis melo L. var makuwa).</title>
        <authorList>
            <person name="Kwon S.-Y."/>
        </authorList>
    </citation>
    <scope>NUCLEOTIDE SEQUENCE [LARGE SCALE GENOMIC DNA]</scope>
    <source>
        <strain evidence="10">cv. SW 3</strain>
        <tissue evidence="9">Leaf</tissue>
    </source>
</reference>
<accession>A0A5A7VCL9</accession>
<evidence type="ECO:0000313" key="9">
    <source>
        <dbReference type="EMBL" id="KAA0065903.1"/>
    </source>
</evidence>
<keyword evidence="1" id="KW-0808">Transferase</keyword>
<dbReference type="Pfam" id="PF17917">
    <property type="entry name" value="RT_RNaseH"/>
    <property type="match status" value="1"/>
</dbReference>
<dbReference type="STRING" id="1194695.A0A5A7VCL9"/>
<dbReference type="GO" id="GO:0003964">
    <property type="term" value="F:RNA-directed DNA polymerase activity"/>
    <property type="evidence" value="ECO:0007669"/>
    <property type="project" value="UniProtKB-KW"/>
</dbReference>
<keyword evidence="4" id="KW-0255">Endonuclease</keyword>
<keyword evidence="3" id="KW-0540">Nuclease</keyword>
<evidence type="ECO:0000256" key="1">
    <source>
        <dbReference type="ARBA" id="ARBA00022679"/>
    </source>
</evidence>
<sequence length="496" mass="57101">MFLWDHRLHVFGNVPVLGEGKGRGKLASDREGSVTCHMGTQCCFRVYVSVFHVFLSLLMEFKDIFPEDIPSGLPPLRGIKHQIDILPRVVIPNRPAYRANPTETKEIQKQVDELLAKEYVRESLSPCSIPLILVPKKDEAWRMCVDCRAINKIMIKMKVGDEWKTAFKTKHGLYECGIGIGALLMQKQKPIMYFSEKLNGAALNYPTYDKELPHGLYTPLPIPNAPWADLSMNFILGLPSSRKGHDSIFVVVDRFSKMSHFIACHRTDDAKNVADLFFKEVVRLYGIPSSIVSDRDVNFLNVKSKAEFVKKLHKQVQERIEKHNDKVAKRVNQGRIPLILKSGDWVWVHFQKEHFPNQRKSKLHPRRDGPFQVLEKVNDNAYKVDLRGNFDSRTNPFEEGENDKMLNNEAYTNSNKEENETHAENSWGNIQIQTNQETIIMTQGSMTKARAKRFRDELNACLQARFSVFNKELELQESLGHPRLIMNLEIKIHSHL</sequence>
<dbReference type="Proteomes" id="UP000321393">
    <property type="component" value="Unassembled WGS sequence"/>
</dbReference>
<dbReference type="InterPro" id="IPR056924">
    <property type="entry name" value="SH3_Tf2-1"/>
</dbReference>
<comment type="caution">
    <text evidence="9">The sequence shown here is derived from an EMBL/GenBank/DDBJ whole genome shotgun (WGS) entry which is preliminary data.</text>
</comment>
<dbReference type="SUPFAM" id="SSF53098">
    <property type="entry name" value="Ribonuclease H-like"/>
    <property type="match status" value="1"/>
</dbReference>
<dbReference type="InterPro" id="IPR036397">
    <property type="entry name" value="RNaseH_sf"/>
</dbReference>
<dbReference type="InterPro" id="IPR012337">
    <property type="entry name" value="RNaseH-like_sf"/>
</dbReference>
<protein>
    <submittedName>
        <fullName evidence="9">Reverse transcriptase</fullName>
    </submittedName>
</protein>
<evidence type="ECO:0000256" key="4">
    <source>
        <dbReference type="ARBA" id="ARBA00022759"/>
    </source>
</evidence>
<dbReference type="GO" id="GO:0004519">
    <property type="term" value="F:endonuclease activity"/>
    <property type="evidence" value="ECO:0007669"/>
    <property type="project" value="UniProtKB-KW"/>
</dbReference>
<dbReference type="Pfam" id="PF24626">
    <property type="entry name" value="SH3_Tf2-1"/>
    <property type="match status" value="1"/>
</dbReference>
<dbReference type="SUPFAM" id="SSF56672">
    <property type="entry name" value="DNA/RNA polymerases"/>
    <property type="match status" value="2"/>
</dbReference>
<evidence type="ECO:0000259" key="7">
    <source>
        <dbReference type="Pfam" id="PF17917"/>
    </source>
</evidence>
<evidence type="ECO:0000259" key="8">
    <source>
        <dbReference type="Pfam" id="PF24626"/>
    </source>
</evidence>
<dbReference type="InterPro" id="IPR041373">
    <property type="entry name" value="RT_RNaseH"/>
</dbReference>
<dbReference type="GO" id="GO:0003676">
    <property type="term" value="F:nucleic acid binding"/>
    <property type="evidence" value="ECO:0007669"/>
    <property type="project" value="InterPro"/>
</dbReference>
<evidence type="ECO:0000256" key="5">
    <source>
        <dbReference type="ARBA" id="ARBA00022801"/>
    </source>
</evidence>
<name>A0A5A7VCL9_CUCMM</name>
<organism evidence="9 10">
    <name type="scientific">Cucumis melo var. makuwa</name>
    <name type="common">Oriental melon</name>
    <dbReference type="NCBI Taxonomy" id="1194695"/>
    <lineage>
        <taxon>Eukaryota</taxon>
        <taxon>Viridiplantae</taxon>
        <taxon>Streptophyta</taxon>
        <taxon>Embryophyta</taxon>
        <taxon>Tracheophyta</taxon>
        <taxon>Spermatophyta</taxon>
        <taxon>Magnoliopsida</taxon>
        <taxon>eudicotyledons</taxon>
        <taxon>Gunneridae</taxon>
        <taxon>Pentapetalae</taxon>
        <taxon>rosids</taxon>
        <taxon>fabids</taxon>
        <taxon>Cucurbitales</taxon>
        <taxon>Cucurbitaceae</taxon>
        <taxon>Benincaseae</taxon>
        <taxon>Cucumis</taxon>
    </lineage>
</organism>